<protein>
    <submittedName>
        <fullName evidence="2">Helix-turn-helix domain-containing protein</fullName>
    </submittedName>
</protein>
<dbReference type="SUPFAM" id="SSF47413">
    <property type="entry name" value="lambda repressor-like DNA-binding domains"/>
    <property type="match status" value="1"/>
</dbReference>
<sequence>MHIGIRIRKLREAVGLSQKEASTGIISASHYSNIESGRFEPSKDVLELLADRFNVPAPYLYKHHTHDSELQSVLMKYEHLLRENMEDLPRFKAKHATKFTYIPSLSQEAIYNLLQYAELVKAGQITEAQKHYSTEIAHIPRNSIKTLGTPLNGISTYILGLYDYFNKQYLQSIEQFKDALEMIKDDYTRAKIYYNISLALYHLYDYAEALQYAYKAQHGYLELHDWTATGDCYNLIAALYLEQQKYAEAFPHIKKGLSVLGGQINETTARLYHNLAIVQWHEKNYYDALKTINQSIEMKQRLNSSNLFVSYKMKLTILNSMEDFMAVGEIIRLIRRMPLSERECMQLNYFEAKMFHAVHEFQRYEQSMLLCIRYFYSHEEWKELKDASRHMALYYANRKRYKLAHECQTLCIVAYERLTRERR</sequence>
<organism evidence="2 3">
    <name type="scientific">Sporosarcina contaminans</name>
    <dbReference type="NCBI Taxonomy" id="633403"/>
    <lineage>
        <taxon>Bacteria</taxon>
        <taxon>Bacillati</taxon>
        <taxon>Bacillota</taxon>
        <taxon>Bacilli</taxon>
        <taxon>Bacillales</taxon>
        <taxon>Caryophanaceae</taxon>
        <taxon>Sporosarcina</taxon>
    </lineage>
</organism>
<dbReference type="Gene3D" id="1.10.260.40">
    <property type="entry name" value="lambda repressor-like DNA-binding domains"/>
    <property type="match status" value="1"/>
</dbReference>
<reference evidence="3" key="1">
    <citation type="journal article" date="2019" name="Int. J. Syst. Evol. Microbiol.">
        <title>The Global Catalogue of Microorganisms (GCM) 10K type strain sequencing project: providing services to taxonomists for standard genome sequencing and annotation.</title>
        <authorList>
            <consortium name="The Broad Institute Genomics Platform"/>
            <consortium name="The Broad Institute Genome Sequencing Center for Infectious Disease"/>
            <person name="Wu L."/>
            <person name="Ma J."/>
        </authorList>
    </citation>
    <scope>NUCLEOTIDE SEQUENCE [LARGE SCALE GENOMIC DNA]</scope>
    <source>
        <strain evidence="3">CCUG 53915</strain>
    </source>
</reference>
<dbReference type="InterPro" id="IPR019734">
    <property type="entry name" value="TPR_rpt"/>
</dbReference>
<dbReference type="Pfam" id="PF01381">
    <property type="entry name" value="HTH_3"/>
    <property type="match status" value="1"/>
</dbReference>
<dbReference type="CDD" id="cd00093">
    <property type="entry name" value="HTH_XRE"/>
    <property type="match status" value="1"/>
</dbReference>
<dbReference type="RefSeq" id="WP_381481236.1">
    <property type="nucleotide sequence ID" value="NZ_JBHTLT010000100.1"/>
</dbReference>
<feature type="domain" description="HTH cro/C1-type" evidence="1">
    <location>
        <begin position="7"/>
        <end position="60"/>
    </location>
</feature>
<dbReference type="InterPro" id="IPR011990">
    <property type="entry name" value="TPR-like_helical_dom_sf"/>
</dbReference>
<comment type="caution">
    <text evidence="2">The sequence shown here is derived from an EMBL/GenBank/DDBJ whole genome shotgun (WGS) entry which is preliminary data.</text>
</comment>
<dbReference type="PANTHER" id="PTHR37038">
    <property type="entry name" value="TRANSCRIPTIONAL REGULATOR-RELATED"/>
    <property type="match status" value="1"/>
</dbReference>
<accession>A0ABW3TZJ1</accession>
<dbReference type="PROSITE" id="PS50943">
    <property type="entry name" value="HTH_CROC1"/>
    <property type="match status" value="1"/>
</dbReference>
<evidence type="ECO:0000313" key="3">
    <source>
        <dbReference type="Proteomes" id="UP001597231"/>
    </source>
</evidence>
<dbReference type="Gene3D" id="1.25.40.10">
    <property type="entry name" value="Tetratricopeptide repeat domain"/>
    <property type="match status" value="1"/>
</dbReference>
<evidence type="ECO:0000259" key="1">
    <source>
        <dbReference type="PROSITE" id="PS50943"/>
    </source>
</evidence>
<evidence type="ECO:0000313" key="2">
    <source>
        <dbReference type="EMBL" id="MFD1205912.1"/>
    </source>
</evidence>
<proteinExistence type="predicted"/>
<dbReference type="InterPro" id="IPR001387">
    <property type="entry name" value="Cro/C1-type_HTH"/>
</dbReference>
<gene>
    <name evidence="2" type="ORF">ACFQ38_12505</name>
</gene>
<dbReference type="EMBL" id="JBHTLT010000100">
    <property type="protein sequence ID" value="MFD1205912.1"/>
    <property type="molecule type" value="Genomic_DNA"/>
</dbReference>
<name>A0ABW3TZJ1_9BACL</name>
<dbReference type="InterPro" id="IPR053163">
    <property type="entry name" value="HTH-type_regulator_Rgg"/>
</dbReference>
<dbReference type="SUPFAM" id="SSF48452">
    <property type="entry name" value="TPR-like"/>
    <property type="match status" value="1"/>
</dbReference>
<dbReference type="Pfam" id="PF13374">
    <property type="entry name" value="TPR_10"/>
    <property type="match status" value="1"/>
</dbReference>
<dbReference type="SMART" id="SM00028">
    <property type="entry name" value="TPR"/>
    <property type="match status" value="2"/>
</dbReference>
<keyword evidence="3" id="KW-1185">Reference proteome</keyword>
<dbReference type="Proteomes" id="UP001597231">
    <property type="component" value="Unassembled WGS sequence"/>
</dbReference>
<dbReference type="SMART" id="SM00530">
    <property type="entry name" value="HTH_XRE"/>
    <property type="match status" value="1"/>
</dbReference>
<dbReference type="InterPro" id="IPR010982">
    <property type="entry name" value="Lambda_DNA-bd_dom_sf"/>
</dbReference>